<evidence type="ECO:0000259" key="3">
    <source>
        <dbReference type="PROSITE" id="PS51866"/>
    </source>
</evidence>
<dbReference type="PROSITE" id="PS51866">
    <property type="entry name" value="MOP"/>
    <property type="match status" value="1"/>
</dbReference>
<gene>
    <name evidence="4" type="ordered locus">Nmlp_3743</name>
</gene>
<dbReference type="GO" id="GO:0005886">
    <property type="term" value="C:plasma membrane"/>
    <property type="evidence" value="ECO:0007669"/>
    <property type="project" value="UniProtKB-SubCell"/>
</dbReference>
<sequence>MDVGVEAHLRAGEVTFGADDAELLRSIGAHGSVRGAAEALGRSRARALNRVAALEEGYGSLVERQRGGADGGGSRLTADAEALLARFGRLRATLSETAAVPESVLSGEIRDREGEFGSVGTDAGILRALLVDRVLATDDGGSEGDATGDGSAKLGVGTGVQLSVQADAITLYRPAEAPDGGATSARNRLHGTVTDVTSGESIVRVGIDVGAEAPLLALVTQESRRRLGIEPELEVVASFKTTATRATANDY</sequence>
<dbReference type="SUPFAM" id="SSF50331">
    <property type="entry name" value="MOP-like"/>
    <property type="match status" value="1"/>
</dbReference>
<keyword evidence="2" id="KW-0500">Molybdenum</keyword>
<dbReference type="InterPro" id="IPR008995">
    <property type="entry name" value="Mo/tungstate-bd_C_term_dom"/>
</dbReference>
<feature type="domain" description="Mop" evidence="3">
    <location>
        <begin position="182"/>
        <end position="248"/>
    </location>
</feature>
<dbReference type="eggNOG" id="arCOG00223">
    <property type="taxonomic scope" value="Archaea"/>
</dbReference>
<dbReference type="GeneID" id="14652041"/>
<dbReference type="EMBL" id="HF582854">
    <property type="protein sequence ID" value="CCQ37857.1"/>
    <property type="molecule type" value="Genomic_DNA"/>
</dbReference>
<dbReference type="Gene3D" id="1.10.10.10">
    <property type="entry name" value="Winged helix-like DNA-binding domain superfamily/Winged helix DNA-binding domain"/>
    <property type="match status" value="1"/>
</dbReference>
<dbReference type="SUPFAM" id="SSF46785">
    <property type="entry name" value="Winged helix' DNA-binding domain"/>
    <property type="match status" value="1"/>
</dbReference>
<comment type="subcellular location">
    <subcellularLocation>
        <location evidence="1">Cell membrane</location>
        <topology evidence="1">Peripheral membrane protein</topology>
    </subcellularLocation>
</comment>
<reference evidence="4 5" key="1">
    <citation type="journal article" date="2013" name="Genome Announc.">
        <title>Genome of the haloarchaeon Natronomonas moolapensis, a neutrophilic member of a previously haloalkaliphilic genus.</title>
        <authorList>
            <person name="Dyall-Smith M.L."/>
            <person name="Pfeiffer F."/>
            <person name="Oberwinkler T."/>
            <person name="Klee K."/>
            <person name="Rampp M."/>
            <person name="Palm P."/>
            <person name="Gross K."/>
            <person name="Schuster S.C."/>
            <person name="Oesterhelt D."/>
        </authorList>
    </citation>
    <scope>NUCLEOTIDE SEQUENCE [LARGE SCALE GENOMIC DNA]</scope>
    <source>
        <strain evidence="5">DSM 18674 / JCM 14361 / 8.8.11</strain>
    </source>
</reference>
<evidence type="ECO:0000313" key="5">
    <source>
        <dbReference type="Proteomes" id="UP000011867"/>
    </source>
</evidence>
<organism evidence="4 5">
    <name type="scientific">Natronomonas moolapensis (strain DSM 18674 / CECT 7526 / JCM 14361 / 8.8.11)</name>
    <dbReference type="NCBI Taxonomy" id="268739"/>
    <lineage>
        <taxon>Archaea</taxon>
        <taxon>Methanobacteriati</taxon>
        <taxon>Methanobacteriota</taxon>
        <taxon>Stenosarchaea group</taxon>
        <taxon>Halobacteria</taxon>
        <taxon>Halobacteriales</taxon>
        <taxon>Natronomonadaceae</taxon>
        <taxon>Natronomonas</taxon>
    </lineage>
</organism>
<proteinExistence type="predicted"/>
<dbReference type="PANTHER" id="PTHR30432">
    <property type="entry name" value="TRANSCRIPTIONAL REGULATOR MODE"/>
    <property type="match status" value="1"/>
</dbReference>
<dbReference type="RefSeq" id="WP_015410584.1">
    <property type="nucleotide sequence ID" value="NC_020388.1"/>
</dbReference>
<dbReference type="PANTHER" id="PTHR30432:SF1">
    <property type="entry name" value="DNA-BINDING TRANSCRIPTIONAL DUAL REGULATOR MODE"/>
    <property type="match status" value="1"/>
</dbReference>
<dbReference type="AlphaFoldDB" id="M1XTL4"/>
<dbReference type="Proteomes" id="UP000011867">
    <property type="component" value="Chromosome"/>
</dbReference>
<dbReference type="HOGENOM" id="CLU_072980_0_0_2"/>
<evidence type="ECO:0000256" key="2">
    <source>
        <dbReference type="ARBA" id="ARBA00022505"/>
    </source>
</evidence>
<evidence type="ECO:0000313" key="4">
    <source>
        <dbReference type="EMBL" id="CCQ37857.1"/>
    </source>
</evidence>
<dbReference type="InterPro" id="IPR036390">
    <property type="entry name" value="WH_DNA-bd_sf"/>
</dbReference>
<dbReference type="InterPro" id="IPR004606">
    <property type="entry name" value="Mop_domain"/>
</dbReference>
<evidence type="ECO:0000256" key="1">
    <source>
        <dbReference type="ARBA" id="ARBA00004202"/>
    </source>
</evidence>
<dbReference type="Gene3D" id="2.40.50.100">
    <property type="match status" value="1"/>
</dbReference>
<name>M1XTL4_NATM8</name>
<dbReference type="GO" id="GO:0015689">
    <property type="term" value="P:molybdate ion transport"/>
    <property type="evidence" value="ECO:0007669"/>
    <property type="project" value="InterPro"/>
</dbReference>
<protein>
    <submittedName>
        <fullName evidence="4">ModE family transcription regulator</fullName>
    </submittedName>
</protein>
<dbReference type="KEGG" id="nmo:Nmlp_3743"/>
<keyword evidence="5" id="KW-1185">Reference proteome</keyword>
<dbReference type="InterPro" id="IPR005116">
    <property type="entry name" value="Transp-assoc_OB_typ1"/>
</dbReference>
<dbReference type="eggNOG" id="arCOG00228">
    <property type="taxonomic scope" value="Archaea"/>
</dbReference>
<accession>M1XTL4</accession>
<dbReference type="Pfam" id="PF03459">
    <property type="entry name" value="TOBE"/>
    <property type="match status" value="1"/>
</dbReference>
<dbReference type="InterPro" id="IPR036388">
    <property type="entry name" value="WH-like_DNA-bd_sf"/>
</dbReference>
<dbReference type="InterPro" id="IPR051815">
    <property type="entry name" value="Molybdate_resp_trans_reg"/>
</dbReference>
<dbReference type="STRING" id="268739.Nmlp_3743"/>
<dbReference type="OrthoDB" id="70912at2157"/>